<keyword evidence="2" id="KW-1185">Reference proteome</keyword>
<proteinExistence type="predicted"/>
<accession>A0ABV8J0I2</accession>
<evidence type="ECO:0000313" key="2">
    <source>
        <dbReference type="Proteomes" id="UP001595867"/>
    </source>
</evidence>
<dbReference type="RefSeq" id="WP_378070962.1">
    <property type="nucleotide sequence ID" value="NZ_JBHSBL010000024.1"/>
</dbReference>
<organism evidence="1 2">
    <name type="scientific">Actinoplanes subglobosus</name>
    <dbReference type="NCBI Taxonomy" id="1547892"/>
    <lineage>
        <taxon>Bacteria</taxon>
        <taxon>Bacillati</taxon>
        <taxon>Actinomycetota</taxon>
        <taxon>Actinomycetes</taxon>
        <taxon>Micromonosporales</taxon>
        <taxon>Micromonosporaceae</taxon>
        <taxon>Actinoplanes</taxon>
    </lineage>
</organism>
<name>A0ABV8J0I2_9ACTN</name>
<reference evidence="2" key="1">
    <citation type="journal article" date="2019" name="Int. J. Syst. Evol. Microbiol.">
        <title>The Global Catalogue of Microorganisms (GCM) 10K type strain sequencing project: providing services to taxonomists for standard genome sequencing and annotation.</title>
        <authorList>
            <consortium name="The Broad Institute Genomics Platform"/>
            <consortium name="The Broad Institute Genome Sequencing Center for Infectious Disease"/>
            <person name="Wu L."/>
            <person name="Ma J."/>
        </authorList>
    </citation>
    <scope>NUCLEOTIDE SEQUENCE [LARGE SCALE GENOMIC DNA]</scope>
    <source>
        <strain evidence="2">TBRC 5832</strain>
    </source>
</reference>
<comment type="caution">
    <text evidence="1">The sequence shown here is derived from an EMBL/GenBank/DDBJ whole genome shotgun (WGS) entry which is preliminary data.</text>
</comment>
<sequence length="252" mass="28283">MAERKIDVLTLRWYEPATRSPDIASRWLEAARRHLPEAMPRRFGDVEPLRGRLDRDGEDGFRRGLAEADTLFALAGKPPVHAGTLSARRPRHFGPTVSHTLRVAVDPNDERVRRFALALAHPDMIYMSASMAGGYTLDDDELWGPPERPEEPFLAPLGDWLGLPPEPPSWCWFGPAYTRILCRISLASLSSSRQSRPRAGAVDSIGGLLWTGGPWVEERLQARLSEVDPARRHAPKMPGGLRRNLLQMLFSR</sequence>
<dbReference type="Proteomes" id="UP001595867">
    <property type="component" value="Unassembled WGS sequence"/>
</dbReference>
<dbReference type="EMBL" id="JBHSBL010000024">
    <property type="protein sequence ID" value="MFC4070072.1"/>
    <property type="molecule type" value="Genomic_DNA"/>
</dbReference>
<evidence type="ECO:0000313" key="1">
    <source>
        <dbReference type="EMBL" id="MFC4070072.1"/>
    </source>
</evidence>
<gene>
    <name evidence="1" type="ORF">ACFO0C_34525</name>
</gene>
<protein>
    <submittedName>
        <fullName evidence="1">Uncharacterized protein</fullName>
    </submittedName>
</protein>